<organism evidence="3 4">
    <name type="scientific">Marchantia polymorpha</name>
    <name type="common">Common liverwort</name>
    <name type="synonym">Marchantia aquatica</name>
    <dbReference type="NCBI Taxonomy" id="3197"/>
    <lineage>
        <taxon>Eukaryota</taxon>
        <taxon>Viridiplantae</taxon>
        <taxon>Streptophyta</taxon>
        <taxon>Embryophyta</taxon>
        <taxon>Marchantiophyta</taxon>
        <taxon>Marchantiopsida</taxon>
        <taxon>Marchantiidae</taxon>
        <taxon>Marchantiales</taxon>
        <taxon>Marchantiaceae</taxon>
        <taxon>Marchantia</taxon>
    </lineage>
</organism>
<feature type="compositionally biased region" description="Basic and acidic residues" evidence="1">
    <location>
        <begin position="34"/>
        <end position="43"/>
    </location>
</feature>
<evidence type="ECO:0000313" key="3">
    <source>
        <dbReference type="EMBL" id="PTQ41413.1"/>
    </source>
</evidence>
<dbReference type="AlphaFoldDB" id="A0A2R6X5N4"/>
<dbReference type="EMBL" id="KZ772706">
    <property type="protein sequence ID" value="PTQ41413.1"/>
    <property type="molecule type" value="Genomic_DNA"/>
</dbReference>
<feature type="domain" description="IQ motif and ubiquitin-like" evidence="2">
    <location>
        <begin position="510"/>
        <end position="613"/>
    </location>
</feature>
<feature type="region of interest" description="Disordered" evidence="1">
    <location>
        <begin position="104"/>
        <end position="125"/>
    </location>
</feature>
<dbReference type="InterPro" id="IPR057887">
    <property type="entry name" value="IQUB_helical"/>
</dbReference>
<dbReference type="PANTHER" id="PTHR21074">
    <property type="entry name" value="IQ AND UBIQUITIN-LIKE DOMAIN-CONTAINING PROTEIN"/>
    <property type="match status" value="1"/>
</dbReference>
<dbReference type="OrthoDB" id="10265862at2759"/>
<gene>
    <name evidence="3" type="ORF">MARPO_0034s0021</name>
</gene>
<evidence type="ECO:0000313" key="4">
    <source>
        <dbReference type="Proteomes" id="UP000244005"/>
    </source>
</evidence>
<name>A0A2R6X5N4_MARPO</name>
<dbReference type="PANTHER" id="PTHR21074:SF0">
    <property type="entry name" value="IQ AND UBIQUITIN-LIKE DOMAIN-CONTAINING PROTEIN"/>
    <property type="match status" value="1"/>
</dbReference>
<feature type="compositionally biased region" description="Basic and acidic residues" evidence="1">
    <location>
        <begin position="115"/>
        <end position="125"/>
    </location>
</feature>
<accession>A0A2R6X5N4</accession>
<feature type="region of interest" description="Disordered" evidence="1">
    <location>
        <begin position="1"/>
        <end position="65"/>
    </location>
</feature>
<dbReference type="Proteomes" id="UP000244005">
    <property type="component" value="Unassembled WGS sequence"/>
</dbReference>
<dbReference type="InterPro" id="IPR037695">
    <property type="entry name" value="IQUB"/>
</dbReference>
<proteinExistence type="predicted"/>
<protein>
    <recommendedName>
        <fullName evidence="2">IQ motif and ubiquitin-like domain-containing protein</fullName>
    </recommendedName>
</protein>
<reference evidence="4" key="1">
    <citation type="journal article" date="2017" name="Cell">
        <title>Insights into land plant evolution garnered from the Marchantia polymorpha genome.</title>
        <authorList>
            <person name="Bowman J.L."/>
            <person name="Kohchi T."/>
            <person name="Yamato K.T."/>
            <person name="Jenkins J."/>
            <person name="Shu S."/>
            <person name="Ishizaki K."/>
            <person name="Yamaoka S."/>
            <person name="Nishihama R."/>
            <person name="Nakamura Y."/>
            <person name="Berger F."/>
            <person name="Adam C."/>
            <person name="Aki S.S."/>
            <person name="Althoff F."/>
            <person name="Araki T."/>
            <person name="Arteaga-Vazquez M.A."/>
            <person name="Balasubrmanian S."/>
            <person name="Barry K."/>
            <person name="Bauer D."/>
            <person name="Boehm C.R."/>
            <person name="Briginshaw L."/>
            <person name="Caballero-Perez J."/>
            <person name="Catarino B."/>
            <person name="Chen F."/>
            <person name="Chiyoda S."/>
            <person name="Chovatia M."/>
            <person name="Davies K.M."/>
            <person name="Delmans M."/>
            <person name="Demura T."/>
            <person name="Dierschke T."/>
            <person name="Dolan L."/>
            <person name="Dorantes-Acosta A.E."/>
            <person name="Eklund D.M."/>
            <person name="Florent S.N."/>
            <person name="Flores-Sandoval E."/>
            <person name="Fujiyama A."/>
            <person name="Fukuzawa H."/>
            <person name="Galik B."/>
            <person name="Grimanelli D."/>
            <person name="Grimwood J."/>
            <person name="Grossniklaus U."/>
            <person name="Hamada T."/>
            <person name="Haseloff J."/>
            <person name="Hetherington A.J."/>
            <person name="Higo A."/>
            <person name="Hirakawa Y."/>
            <person name="Hundley H.N."/>
            <person name="Ikeda Y."/>
            <person name="Inoue K."/>
            <person name="Inoue S.I."/>
            <person name="Ishida S."/>
            <person name="Jia Q."/>
            <person name="Kakita M."/>
            <person name="Kanazawa T."/>
            <person name="Kawai Y."/>
            <person name="Kawashima T."/>
            <person name="Kennedy M."/>
            <person name="Kinose K."/>
            <person name="Kinoshita T."/>
            <person name="Kohara Y."/>
            <person name="Koide E."/>
            <person name="Komatsu K."/>
            <person name="Kopischke S."/>
            <person name="Kubo M."/>
            <person name="Kyozuka J."/>
            <person name="Lagercrantz U."/>
            <person name="Lin S.S."/>
            <person name="Lindquist E."/>
            <person name="Lipzen A.M."/>
            <person name="Lu C.W."/>
            <person name="De Luna E."/>
            <person name="Martienssen R.A."/>
            <person name="Minamino N."/>
            <person name="Mizutani M."/>
            <person name="Mizutani M."/>
            <person name="Mochizuki N."/>
            <person name="Monte I."/>
            <person name="Mosher R."/>
            <person name="Nagasaki H."/>
            <person name="Nakagami H."/>
            <person name="Naramoto S."/>
            <person name="Nishitani K."/>
            <person name="Ohtani M."/>
            <person name="Okamoto T."/>
            <person name="Okumura M."/>
            <person name="Phillips J."/>
            <person name="Pollak B."/>
            <person name="Reinders A."/>
            <person name="Rovekamp M."/>
            <person name="Sano R."/>
            <person name="Sawa S."/>
            <person name="Schmid M.W."/>
            <person name="Shirakawa M."/>
            <person name="Solano R."/>
            <person name="Spunde A."/>
            <person name="Suetsugu N."/>
            <person name="Sugano S."/>
            <person name="Sugiyama A."/>
            <person name="Sun R."/>
            <person name="Suzuki Y."/>
            <person name="Takenaka M."/>
            <person name="Takezawa D."/>
            <person name="Tomogane H."/>
            <person name="Tsuzuki M."/>
            <person name="Ueda T."/>
            <person name="Umeda M."/>
            <person name="Ward J.M."/>
            <person name="Watanabe Y."/>
            <person name="Yazaki K."/>
            <person name="Yokoyama R."/>
            <person name="Yoshitake Y."/>
            <person name="Yotsui I."/>
            <person name="Zachgo S."/>
            <person name="Schmutz J."/>
        </authorList>
    </citation>
    <scope>NUCLEOTIDE SEQUENCE [LARGE SCALE GENOMIC DNA]</scope>
    <source>
        <strain evidence="4">Tak-1</strain>
    </source>
</reference>
<feature type="compositionally biased region" description="Basic and acidic residues" evidence="1">
    <location>
        <begin position="1"/>
        <end position="10"/>
    </location>
</feature>
<evidence type="ECO:0000256" key="1">
    <source>
        <dbReference type="SAM" id="MobiDB-lite"/>
    </source>
</evidence>
<evidence type="ECO:0000259" key="2">
    <source>
        <dbReference type="Pfam" id="PF25805"/>
    </source>
</evidence>
<sequence>MQERGRGRGPDEDEDDDGHASRSTSRAGHGRVSVRLDLRDDGRIGVAIDDPIGPHRPATPLKRPATNMVSSGVQTREGDAIFPQLTSQTDGLFEVRMKMEAMLDSRGQPRRVKSPAKEAKEARTPEGTRLVVKIDHGDDEPSSCTVYVDWNRAKARLPWRGGYIDKRNGTRLHNAAQQTDPTKAPKKPVLMISRACMKARTKKIQEQGSKDSFTQMDRPGIFLDNSGDYELIPGPYFSAEDWVDVKVDAAIIIQKYTRRDIAKRTAARMRAFAAERKEFWIEQEKKRKAEADDHLRFEIQRRMNPRTGEDFEILYTELATWCAQELKAITATGVTGMERRKAVKELLFKEIKLLQTIDRLRCKAAKENRKDRISGAMEKMSTPKMWEMKNGTIVHVRTLGTARASDLMHLYHALAKPVGTNDERVGVLGYVKWTVQVFNCPLTREILDLVEREADLMNRGRPARTLSGLRQRILNLFLQVASDTYIPPSPCLLKLALDHVSLSLPSLSLTLGTARASDLMHLYHALAKPVGTNDERVGVLGYVKWTVQVFNCPLTREILDLVEREADLMNRGRPARTLSGLRQRILNLFLQFVETPDFNPEAAGFQYVPTDFDYGVNQAPTRKPGTDKFT</sequence>
<dbReference type="Pfam" id="PF25805">
    <property type="entry name" value="IQUB"/>
    <property type="match status" value="2"/>
</dbReference>
<keyword evidence="4" id="KW-1185">Reference proteome</keyword>
<feature type="domain" description="IQ motif and ubiquitin-like" evidence="2">
    <location>
        <begin position="366"/>
        <end position="482"/>
    </location>
</feature>